<accession>A0AA88AGM4</accession>
<gene>
    <name evidence="3" type="ORF">TIFTF001_021833</name>
</gene>
<keyword evidence="4" id="KW-1185">Reference proteome</keyword>
<organism evidence="3 4">
    <name type="scientific">Ficus carica</name>
    <name type="common">Common fig</name>
    <dbReference type="NCBI Taxonomy" id="3494"/>
    <lineage>
        <taxon>Eukaryota</taxon>
        <taxon>Viridiplantae</taxon>
        <taxon>Streptophyta</taxon>
        <taxon>Embryophyta</taxon>
        <taxon>Tracheophyta</taxon>
        <taxon>Spermatophyta</taxon>
        <taxon>Magnoliopsida</taxon>
        <taxon>eudicotyledons</taxon>
        <taxon>Gunneridae</taxon>
        <taxon>Pentapetalae</taxon>
        <taxon>rosids</taxon>
        <taxon>fabids</taxon>
        <taxon>Rosales</taxon>
        <taxon>Moraceae</taxon>
        <taxon>Ficeae</taxon>
        <taxon>Ficus</taxon>
    </lineage>
</organism>
<dbReference type="EMBL" id="BTGU01000042">
    <property type="protein sequence ID" value="GMN52682.1"/>
    <property type="molecule type" value="Genomic_DNA"/>
</dbReference>
<evidence type="ECO:0000259" key="2">
    <source>
        <dbReference type="Pfam" id="PF26138"/>
    </source>
</evidence>
<feature type="domain" description="DUF8040" evidence="2">
    <location>
        <begin position="291"/>
        <end position="387"/>
    </location>
</feature>
<sequence length="621" mass="70260">MKKIYRGWKALQRRTGLGYNPLTDRVICSDEVWQSFIGVYKECNHLRYEGLRNKELYYNVFEKNHAAGASGYGSVTMPADSTPYGDVEASMDYSKTRVDLEEDITPITSPRPCNNIRSVADAGPSRSRASSGKRKQRDETDEMTFIAMQEIVSHFRSQSQSGQSNETSNRTDHMLMCMSIMTEMGIPPNQRCQMWHYLDAHPRLQRMFHQLPYVDSYEEKDKLTFTSERIVASGYQYILKMNEYSSASYDEQDDVYSENEYSNHNSYLMRAVVAVTASRRNRRRQPQPMHNSTLTGSMRVDEILNGHAEIIQGLISMKSETFRSLSNLLASRELLKPTHNMNVNEQLFIFLSICARGDTNRHISYLFQHSIETTSRWFDKVLKVICSLKDEFIRPSDYTSVQNLILEHSDKYRPWFYARFKILKGINSYPMDKQKMIPVACAVVHNFIRIEQVGDPFLEEYVTDCVPLGGNVDVNTDYVFHDRIDGSGPSTGPQQHDSTVTAVTTVVAATFKEKEADGIRDRQKTQGNRMEKIEKQNRMDEMANREGRSIFRTLGRGPQSPSTTVRSPGFVNLRGLASLGGGRGRAGGWVGGAGGESPASGWSPEWVVGGGKVTGDGEDLG</sequence>
<protein>
    <recommendedName>
        <fullName evidence="2">DUF8040 domain-containing protein</fullName>
    </recommendedName>
</protein>
<dbReference type="InterPro" id="IPR058353">
    <property type="entry name" value="DUF8040"/>
</dbReference>
<proteinExistence type="predicted"/>
<dbReference type="Pfam" id="PF26138">
    <property type="entry name" value="DUF8040"/>
    <property type="match status" value="1"/>
</dbReference>
<feature type="region of interest" description="Disordered" evidence="1">
    <location>
        <begin position="105"/>
        <end position="141"/>
    </location>
</feature>
<feature type="compositionally biased region" description="Polar residues" evidence="1">
    <location>
        <begin position="106"/>
        <end position="117"/>
    </location>
</feature>
<dbReference type="PANTHER" id="PTHR47584">
    <property type="match status" value="1"/>
</dbReference>
<feature type="region of interest" description="Disordered" evidence="1">
    <location>
        <begin position="592"/>
        <end position="621"/>
    </location>
</feature>
<comment type="caution">
    <text evidence="3">The sequence shown here is derived from an EMBL/GenBank/DDBJ whole genome shotgun (WGS) entry which is preliminary data.</text>
</comment>
<name>A0AA88AGM4_FICCA</name>
<dbReference type="PANTHER" id="PTHR47584:SF19">
    <property type="entry name" value="L10-INTERACTING MYB DOMAIN-CONTAINING PROTEIN-LIKE"/>
    <property type="match status" value="1"/>
</dbReference>
<reference evidence="3" key="1">
    <citation type="submission" date="2023-07" db="EMBL/GenBank/DDBJ databases">
        <title>draft genome sequence of fig (Ficus carica).</title>
        <authorList>
            <person name="Takahashi T."/>
            <person name="Nishimura K."/>
        </authorList>
    </citation>
    <scope>NUCLEOTIDE SEQUENCE</scope>
</reference>
<evidence type="ECO:0000256" key="1">
    <source>
        <dbReference type="SAM" id="MobiDB-lite"/>
    </source>
</evidence>
<evidence type="ECO:0000313" key="4">
    <source>
        <dbReference type="Proteomes" id="UP001187192"/>
    </source>
</evidence>
<dbReference type="Proteomes" id="UP001187192">
    <property type="component" value="Unassembled WGS sequence"/>
</dbReference>
<evidence type="ECO:0000313" key="3">
    <source>
        <dbReference type="EMBL" id="GMN52682.1"/>
    </source>
</evidence>
<dbReference type="InterPro" id="IPR045026">
    <property type="entry name" value="LIMYB"/>
</dbReference>
<dbReference type="AlphaFoldDB" id="A0AA88AGM4"/>